<keyword evidence="2" id="KW-0540">Nuclease</keyword>
<keyword evidence="6" id="KW-0460">Magnesium</keyword>
<dbReference type="InterPro" id="IPR019307">
    <property type="entry name" value="RNA-bd_AU-1/RNase_E/G"/>
</dbReference>
<keyword evidence="4" id="KW-0255">Endonuclease</keyword>
<evidence type="ECO:0000256" key="7">
    <source>
        <dbReference type="ARBA" id="ARBA00022884"/>
    </source>
</evidence>
<evidence type="ECO:0000256" key="6">
    <source>
        <dbReference type="ARBA" id="ARBA00022842"/>
    </source>
</evidence>
<name>A0ABX0G2C2_9RHOB</name>
<evidence type="ECO:0000259" key="8">
    <source>
        <dbReference type="Pfam" id="PF10150"/>
    </source>
</evidence>
<dbReference type="Proteomes" id="UP001515660">
    <property type="component" value="Unassembled WGS sequence"/>
</dbReference>
<dbReference type="PANTHER" id="PTHR30001:SF1">
    <property type="entry name" value="RIBONUCLEASE E_G-LIKE PROTEIN, CHLOROPLASTIC"/>
    <property type="match status" value="1"/>
</dbReference>
<sequence>MKGRLLVLDEIAGRQAAALLVDGRLEELAIDPEGDVILPGAICRAVADRPVKGQGGIFVRLPGGSGFLRQISGVAPGQRLLVQVTGPAEPGKAVPVTTRLLFKSRFAIITPDAPGLNISRRIRDEDRRADLSALAEAGMSGASERLGLILRSGCEEAEDQAITEDIAAMRSLAEAVLADLSGDPELLVDGPSAHDLAFRDWLDPAVDDADTDPGSLERHGVIEAVEALLSPRVALEAGAHMMIEPTRALVAVDVNTGPDTSPAAALKVNIAAARDLPRQLRLRGLGGQVVVDFAPMPKRDRHILDQVLKAAFKTDGETNLAGWTTLGLYELTRKRDRLPLAELLPKGLP</sequence>
<feature type="domain" description="RNA-binding protein AU-1/Ribonuclease E/G" evidence="8">
    <location>
        <begin position="216"/>
        <end position="335"/>
    </location>
</feature>
<keyword evidence="3" id="KW-0479">Metal-binding</keyword>
<evidence type="ECO:0000256" key="2">
    <source>
        <dbReference type="ARBA" id="ARBA00022722"/>
    </source>
</evidence>
<keyword evidence="7" id="KW-0694">RNA-binding</keyword>
<protein>
    <submittedName>
        <fullName evidence="9">Ribonuclease G</fullName>
    </submittedName>
</protein>
<comment type="cofactor">
    <cofactor evidence="1">
        <name>Mg(2+)</name>
        <dbReference type="ChEBI" id="CHEBI:18420"/>
    </cofactor>
</comment>
<evidence type="ECO:0000256" key="1">
    <source>
        <dbReference type="ARBA" id="ARBA00001946"/>
    </source>
</evidence>
<evidence type="ECO:0000313" key="9">
    <source>
        <dbReference type="EMBL" id="NHB75362.1"/>
    </source>
</evidence>
<feature type="domain" description="RNA-binding protein AU-1/Ribonuclease E/G" evidence="8">
    <location>
        <begin position="103"/>
        <end position="208"/>
    </location>
</feature>
<keyword evidence="10" id="KW-1185">Reference proteome</keyword>
<comment type="caution">
    <text evidence="9">The sequence shown here is derived from an EMBL/GenBank/DDBJ whole genome shotgun (WGS) entry which is preliminary data.</text>
</comment>
<evidence type="ECO:0000256" key="3">
    <source>
        <dbReference type="ARBA" id="ARBA00022723"/>
    </source>
</evidence>
<dbReference type="PANTHER" id="PTHR30001">
    <property type="entry name" value="RIBONUCLEASE"/>
    <property type="match status" value="1"/>
</dbReference>
<keyword evidence="5" id="KW-0378">Hydrolase</keyword>
<evidence type="ECO:0000256" key="4">
    <source>
        <dbReference type="ARBA" id="ARBA00022759"/>
    </source>
</evidence>
<accession>A0ABX0G2C2</accession>
<proteinExistence type="predicted"/>
<reference evidence="9 10" key="1">
    <citation type="journal article" date="2022" name="Microorganisms">
        <title>Genome Sequence and Characterization of a Xanthorhodopsin-Containing, Aerobic Anoxygenic Phototrophic Rhodobacter Species, Isolated from Mesophilic Conditions at Yellowstone National Park.</title>
        <authorList>
            <person name="Kyndt J.A."/>
            <person name="Robertson S."/>
            <person name="Shoffstall I.B."/>
            <person name="Ramaley R.F."/>
            <person name="Meyer T.E."/>
        </authorList>
    </citation>
    <scope>NUCLEOTIDE SEQUENCE [LARGE SCALE GENOMIC DNA]</scope>
    <source>
        <strain evidence="9 10">M37P</strain>
    </source>
</reference>
<gene>
    <name evidence="9" type="ORF">G8O29_01225</name>
</gene>
<dbReference type="RefSeq" id="WP_166401406.1">
    <property type="nucleotide sequence ID" value="NZ_JAANHS010000001.1"/>
</dbReference>
<evidence type="ECO:0000313" key="10">
    <source>
        <dbReference type="Proteomes" id="UP001515660"/>
    </source>
</evidence>
<evidence type="ECO:0000256" key="5">
    <source>
        <dbReference type="ARBA" id="ARBA00022801"/>
    </source>
</evidence>
<dbReference type="InterPro" id="IPR004659">
    <property type="entry name" value="RNase_E/G"/>
</dbReference>
<dbReference type="EMBL" id="JAANHS010000001">
    <property type="protein sequence ID" value="NHB75362.1"/>
    <property type="molecule type" value="Genomic_DNA"/>
</dbReference>
<dbReference type="Pfam" id="PF10150">
    <property type="entry name" value="RNase_E_G"/>
    <property type="match status" value="2"/>
</dbReference>
<organism evidence="9 10">
    <name type="scientific">Rhodobacter calidifons</name>
    <dbReference type="NCBI Taxonomy" id="2715277"/>
    <lineage>
        <taxon>Bacteria</taxon>
        <taxon>Pseudomonadati</taxon>
        <taxon>Pseudomonadota</taxon>
        <taxon>Alphaproteobacteria</taxon>
        <taxon>Rhodobacterales</taxon>
        <taxon>Rhodobacter group</taxon>
        <taxon>Rhodobacter</taxon>
    </lineage>
</organism>